<sequence>MFTLAHLDTPPPESMESQLLQMVVDYLSDISPVSLPSSNPLYQLYQYVVGFEVHRYLDSMDGAQNGKPELIMALDAEDPARLLGFALYLPYVDDPEASALLYLAVQSSHRRQGIGRAMVEAMLARYPHSEVACVASKVPYFQSLGFQPLAARGPQVVMNTRSQASSGLVAVQDLVPIFQSEEVRQIHNYLVKQHGAEAMSDAEKSRDQLLDELAQQAIHLTQTSSTANRLH</sequence>
<dbReference type="PROSITE" id="PS51186">
    <property type="entry name" value="GNAT"/>
    <property type="match status" value="1"/>
</dbReference>
<dbReference type="Pfam" id="PF13508">
    <property type="entry name" value="Acetyltransf_7"/>
    <property type="match status" value="1"/>
</dbReference>
<dbReference type="Proteomes" id="UP000077787">
    <property type="component" value="Chromosome"/>
</dbReference>
<dbReference type="GO" id="GO:0016747">
    <property type="term" value="F:acyltransferase activity, transferring groups other than amino-acyl groups"/>
    <property type="evidence" value="ECO:0007669"/>
    <property type="project" value="InterPro"/>
</dbReference>
<reference evidence="2 3" key="1">
    <citation type="submission" date="2016-05" db="EMBL/GenBank/DDBJ databases">
        <title>Genome sequence of Pseudomonas stutzeri 273 and identification of the exopolysaccharide biosynthesis locus.</title>
        <authorList>
            <person name="Wu S."/>
            <person name="Sun C."/>
        </authorList>
    </citation>
    <scope>NUCLEOTIDE SEQUENCE [LARGE SCALE GENOMIC DNA]</scope>
    <source>
        <strain evidence="2 3">273</strain>
    </source>
</reference>
<feature type="domain" description="N-acetyltransferase" evidence="1">
    <location>
        <begin position="28"/>
        <end position="175"/>
    </location>
</feature>
<dbReference type="EMBL" id="CP015641">
    <property type="protein sequence ID" value="ANF23666.1"/>
    <property type="molecule type" value="Genomic_DNA"/>
</dbReference>
<keyword evidence="2" id="KW-0808">Transferase</keyword>
<gene>
    <name evidence="2" type="ORF">PS273GM_00165</name>
</gene>
<evidence type="ECO:0000313" key="3">
    <source>
        <dbReference type="Proteomes" id="UP000077787"/>
    </source>
</evidence>
<dbReference type="RefSeq" id="WP_064480231.1">
    <property type="nucleotide sequence ID" value="NZ_CP015641.1"/>
</dbReference>
<proteinExistence type="predicted"/>
<dbReference type="OrthoDB" id="7003280at2"/>
<organism evidence="2 3">
    <name type="scientific">Stutzerimonas stutzeri</name>
    <name type="common">Pseudomonas stutzeri</name>
    <dbReference type="NCBI Taxonomy" id="316"/>
    <lineage>
        <taxon>Bacteria</taxon>
        <taxon>Pseudomonadati</taxon>
        <taxon>Pseudomonadota</taxon>
        <taxon>Gammaproteobacteria</taxon>
        <taxon>Pseudomonadales</taxon>
        <taxon>Pseudomonadaceae</taxon>
        <taxon>Stutzerimonas</taxon>
    </lineage>
</organism>
<evidence type="ECO:0000259" key="1">
    <source>
        <dbReference type="PROSITE" id="PS51186"/>
    </source>
</evidence>
<dbReference type="InterPro" id="IPR000182">
    <property type="entry name" value="GNAT_dom"/>
</dbReference>
<dbReference type="SUPFAM" id="SSF55729">
    <property type="entry name" value="Acyl-CoA N-acyltransferases (Nat)"/>
    <property type="match status" value="1"/>
</dbReference>
<name>A0A172WK16_STUST</name>
<accession>A0A172WK16</accession>
<dbReference type="AlphaFoldDB" id="A0A172WK16"/>
<dbReference type="Gene3D" id="3.40.630.30">
    <property type="match status" value="1"/>
</dbReference>
<protein>
    <submittedName>
        <fullName evidence="2">GNAT family acetyltransferase</fullName>
    </submittedName>
</protein>
<dbReference type="CDD" id="cd04301">
    <property type="entry name" value="NAT_SF"/>
    <property type="match status" value="1"/>
</dbReference>
<dbReference type="InterPro" id="IPR016181">
    <property type="entry name" value="Acyl_CoA_acyltransferase"/>
</dbReference>
<evidence type="ECO:0000313" key="2">
    <source>
        <dbReference type="EMBL" id="ANF23666.1"/>
    </source>
</evidence>